<gene>
    <name evidence="1" type="ORF">DHL47_10695</name>
</gene>
<dbReference type="Proteomes" id="UP001519349">
    <property type="component" value="Unassembled WGS sequence"/>
</dbReference>
<name>A0ABS5AYW6_9STRE</name>
<keyword evidence="2" id="KW-1185">Reference proteome</keyword>
<organism evidence="1 2">
    <name type="scientific">Streptococcus panodentis</name>
    <dbReference type="NCBI Taxonomy" id="1581472"/>
    <lineage>
        <taxon>Bacteria</taxon>
        <taxon>Bacillati</taxon>
        <taxon>Bacillota</taxon>
        <taxon>Bacilli</taxon>
        <taxon>Lactobacillales</taxon>
        <taxon>Streptococcaceae</taxon>
        <taxon>Streptococcus</taxon>
    </lineage>
</organism>
<comment type="caution">
    <text evidence="1">The sequence shown here is derived from an EMBL/GenBank/DDBJ whole genome shotgun (WGS) entry which is preliminary data.</text>
</comment>
<evidence type="ECO:0000313" key="2">
    <source>
        <dbReference type="Proteomes" id="UP001519349"/>
    </source>
</evidence>
<dbReference type="RefSeq" id="WP_245335610.1">
    <property type="nucleotide sequence ID" value="NZ_QFAY01000024.1"/>
</dbReference>
<reference evidence="1 2" key="1">
    <citation type="submission" date="2018-05" db="EMBL/GenBank/DDBJ databases">
        <title>Draft genome sequence of Streptococcus panodentis CCUG 70867T.</title>
        <authorList>
            <person name="Salva-Serra F."/>
            <person name="Mendez V."/>
            <person name="Jaen-Luchoro D."/>
            <person name="Gonzales-Siles L."/>
            <person name="Karlsson R."/>
            <person name="Engstrom-Jakobsson H."/>
            <person name="Busquets A."/>
            <person name="Gomila M."/>
            <person name="Pineiro-Iglesias B."/>
            <person name="Bennasar-Figueras A."/>
            <person name="Seeger M."/>
            <person name="Moore E."/>
        </authorList>
    </citation>
    <scope>NUCLEOTIDE SEQUENCE [LARGE SCALE GENOMIC DNA]</scope>
    <source>
        <strain evidence="1 2">CCUG 70867</strain>
    </source>
</reference>
<dbReference type="EMBL" id="QFAY01000024">
    <property type="protein sequence ID" value="MBP2621774.1"/>
    <property type="molecule type" value="Genomic_DNA"/>
</dbReference>
<evidence type="ECO:0008006" key="3">
    <source>
        <dbReference type="Google" id="ProtNLM"/>
    </source>
</evidence>
<evidence type="ECO:0000313" key="1">
    <source>
        <dbReference type="EMBL" id="MBP2621774.1"/>
    </source>
</evidence>
<sequence>MKKILKIFIIILGGLIMMTNLSGCRYLEEQKFSDLGKVYPTKNPYDLFKVFPKGFRIFNSQLFYDTHYYLDLYSQDNGIISGTLKITENLETVVKIEIEVDKTGKLMPSKNLTGKYQEWLENFIFLFQIMDLSQEQLRSFKENGSYSNAIGDYTRLYILNDSRVASYLKIQGTEFGISIHGNTDYEKQFDFYREVEIGRDDSSIKEFITSGGGE</sequence>
<protein>
    <recommendedName>
        <fullName evidence="3">Lipoprotein</fullName>
    </recommendedName>
</protein>
<accession>A0ABS5AYW6</accession>
<proteinExistence type="predicted"/>